<reference evidence="1 2" key="1">
    <citation type="submission" date="2013-11" db="EMBL/GenBank/DDBJ databases">
        <title>Metagenomic analysis of a methanogenic consortium involved in long chain n-alkane degradation.</title>
        <authorList>
            <person name="Davidova I.A."/>
            <person name="Callaghan A.V."/>
            <person name="Wawrik B."/>
            <person name="Pruitt S."/>
            <person name="Marks C."/>
            <person name="Duncan K.E."/>
            <person name="Suflita J.M."/>
        </authorList>
    </citation>
    <scope>NUCLEOTIDE SEQUENCE [LARGE SCALE GENOMIC DNA]</scope>
    <source>
        <strain evidence="1 2">SPR</strain>
    </source>
</reference>
<dbReference type="Proteomes" id="UP000032233">
    <property type="component" value="Unassembled WGS sequence"/>
</dbReference>
<dbReference type="InterPro" id="IPR027396">
    <property type="entry name" value="DsrEFH-like"/>
</dbReference>
<proteinExistence type="predicted"/>
<evidence type="ECO:0000313" key="1">
    <source>
        <dbReference type="EMBL" id="KIX12407.1"/>
    </source>
</evidence>
<protein>
    <submittedName>
        <fullName evidence="1">Uncharacterized protein</fullName>
    </submittedName>
</protein>
<dbReference type="Pfam" id="PF02635">
    <property type="entry name" value="DsrE"/>
    <property type="match status" value="1"/>
</dbReference>
<dbReference type="RefSeq" id="WP_044350614.1">
    <property type="nucleotide sequence ID" value="NZ_AZAC01000032.1"/>
</dbReference>
<dbReference type="EMBL" id="AZAC01000032">
    <property type="protein sequence ID" value="KIX12407.1"/>
    <property type="molecule type" value="Genomic_DNA"/>
</dbReference>
<dbReference type="InterPro" id="IPR003787">
    <property type="entry name" value="Sulphur_relay_DsrE/F-like"/>
</dbReference>
<accession>A0A0D2GBY8</accession>
<dbReference type="Gene3D" id="3.40.1260.10">
    <property type="entry name" value="DsrEFH-like"/>
    <property type="match status" value="1"/>
</dbReference>
<dbReference type="OrthoDB" id="9805634at2"/>
<dbReference type="SUPFAM" id="SSF75169">
    <property type="entry name" value="DsrEFH-like"/>
    <property type="match status" value="1"/>
</dbReference>
<dbReference type="AlphaFoldDB" id="A0A0D2GBY8"/>
<dbReference type="PATRIC" id="fig|1429043.3.peg.4007"/>
<gene>
    <name evidence="1" type="ORF">X474_18925</name>
</gene>
<dbReference type="STRING" id="1429043.X474_18925"/>
<evidence type="ECO:0000313" key="2">
    <source>
        <dbReference type="Proteomes" id="UP000032233"/>
    </source>
</evidence>
<name>A0A0D2GBY8_9BACT</name>
<comment type="caution">
    <text evidence="1">The sequence shown here is derived from an EMBL/GenBank/DDBJ whole genome shotgun (WGS) entry which is preliminary data.</text>
</comment>
<dbReference type="InParanoid" id="A0A0D2GBY8"/>
<sequence>MEEKNQSKLNVLWTSCDRQVALDMVFMYCLNSRLKGWWQEVSLIVWGPSAELLNRDEELKKELAKLRQAGVEILACRACADRYGVSRELEDLGIKVIYMGQPLTHLLKEDAKLLTV</sequence>
<keyword evidence="2" id="KW-1185">Reference proteome</keyword>
<organism evidence="1 2">
    <name type="scientific">Dethiosulfatarculus sandiegensis</name>
    <dbReference type="NCBI Taxonomy" id="1429043"/>
    <lineage>
        <taxon>Bacteria</taxon>
        <taxon>Pseudomonadati</taxon>
        <taxon>Thermodesulfobacteriota</taxon>
        <taxon>Desulfarculia</taxon>
        <taxon>Desulfarculales</taxon>
        <taxon>Desulfarculaceae</taxon>
        <taxon>Dethiosulfatarculus</taxon>
    </lineage>
</organism>